<dbReference type="VEuPathDB" id="FungiDB:BO71DRAFT_481292"/>
<feature type="region of interest" description="Disordered" evidence="1">
    <location>
        <begin position="235"/>
        <end position="254"/>
    </location>
</feature>
<evidence type="ECO:0000313" key="2">
    <source>
        <dbReference type="EMBL" id="PYH97269.1"/>
    </source>
</evidence>
<dbReference type="AlphaFoldDB" id="A0A319DIU9"/>
<evidence type="ECO:0000313" key="3">
    <source>
        <dbReference type="Proteomes" id="UP000247810"/>
    </source>
</evidence>
<sequence length="498" mass="55248">MSSSPSLHLGPLIEAVKSFLDETDINSMEEFNRRLQPYKIVMREATIGGVVVPSPILLLEGNQYIQRDEEALQDEAVLPLATSLSSTDGLDSVNSFSRGFSPNTFEASELAGPFSLEDIGFTPRESQIHVAGDLAIDALNVAECSHGDVHLWDGQLALEVAPFDLPPDTPPLPRPIHSNSWPLNEAGLSAAIAGQETFDLMHAGYDGEQSPMQTYRGYEAESGLTDLRARSSLKQCKSSTSTRKGSSYQETPGPLAAQSLPMPIYIREDFVCFIEKNIPHWRVNGLWYRSALSDPNWGISGYESLQNIYSCMCELDIRINHDPIRRRAALVLLDAKYKEALADWQSQKSPKRCKESIGVGRGDASAMIDNILARMHSDWGTYNSRRRAELRSKFHNDKRYGKRWSILVGVLGPSILFLCSPQLVKLVRDSTVTATVLEQVASNWISESPHATGLLQVVNPMAHLLLYNGDYCSMDPGPVLERLHCWRSGSNGDKESRK</sequence>
<keyword evidence="3" id="KW-1185">Reference proteome</keyword>
<name>A0A319DIU9_9EURO</name>
<proteinExistence type="predicted"/>
<evidence type="ECO:0000256" key="1">
    <source>
        <dbReference type="SAM" id="MobiDB-lite"/>
    </source>
</evidence>
<organism evidence="2 3">
    <name type="scientific">Aspergillus ellipticus CBS 707.79</name>
    <dbReference type="NCBI Taxonomy" id="1448320"/>
    <lineage>
        <taxon>Eukaryota</taxon>
        <taxon>Fungi</taxon>
        <taxon>Dikarya</taxon>
        <taxon>Ascomycota</taxon>
        <taxon>Pezizomycotina</taxon>
        <taxon>Eurotiomycetes</taxon>
        <taxon>Eurotiomycetidae</taxon>
        <taxon>Eurotiales</taxon>
        <taxon>Aspergillaceae</taxon>
        <taxon>Aspergillus</taxon>
        <taxon>Aspergillus subgen. Circumdati</taxon>
    </lineage>
</organism>
<dbReference type="OrthoDB" id="4468425at2759"/>
<accession>A0A319DIU9</accession>
<gene>
    <name evidence="2" type="ORF">BO71DRAFT_481292</name>
</gene>
<dbReference type="EMBL" id="KZ825826">
    <property type="protein sequence ID" value="PYH97269.1"/>
    <property type="molecule type" value="Genomic_DNA"/>
</dbReference>
<protein>
    <submittedName>
        <fullName evidence="2">Uncharacterized protein</fullName>
    </submittedName>
</protein>
<feature type="compositionally biased region" description="Polar residues" evidence="1">
    <location>
        <begin position="235"/>
        <end position="250"/>
    </location>
</feature>
<dbReference type="Proteomes" id="UP000247810">
    <property type="component" value="Unassembled WGS sequence"/>
</dbReference>
<reference evidence="2 3" key="1">
    <citation type="submission" date="2018-02" db="EMBL/GenBank/DDBJ databases">
        <title>The genomes of Aspergillus section Nigri reveals drivers in fungal speciation.</title>
        <authorList>
            <consortium name="DOE Joint Genome Institute"/>
            <person name="Vesth T.C."/>
            <person name="Nybo J."/>
            <person name="Theobald S."/>
            <person name="Brandl J."/>
            <person name="Frisvad J.C."/>
            <person name="Nielsen K.F."/>
            <person name="Lyhne E.K."/>
            <person name="Kogle M.E."/>
            <person name="Kuo A."/>
            <person name="Riley R."/>
            <person name="Clum A."/>
            <person name="Nolan M."/>
            <person name="Lipzen A."/>
            <person name="Salamov A."/>
            <person name="Henrissat B."/>
            <person name="Wiebenga A."/>
            <person name="De vries R.P."/>
            <person name="Grigoriev I.V."/>
            <person name="Mortensen U.H."/>
            <person name="Andersen M.R."/>
            <person name="Baker S.E."/>
        </authorList>
    </citation>
    <scope>NUCLEOTIDE SEQUENCE [LARGE SCALE GENOMIC DNA]</scope>
    <source>
        <strain evidence="2 3">CBS 707.79</strain>
    </source>
</reference>